<dbReference type="STRING" id="1781255.BH720_18015"/>
<dbReference type="InterPro" id="IPR011006">
    <property type="entry name" value="CheY-like_superfamily"/>
</dbReference>
<dbReference type="CDD" id="cd19927">
    <property type="entry name" value="REC_Ycf29"/>
    <property type="match status" value="1"/>
</dbReference>
<dbReference type="GO" id="GO:0032993">
    <property type="term" value="C:protein-DNA complex"/>
    <property type="evidence" value="ECO:0007669"/>
    <property type="project" value="TreeGrafter"/>
</dbReference>
<accession>A0A1E5QGS5</accession>
<keyword evidence="2 7" id="KW-0238">DNA-binding</keyword>
<dbReference type="PROSITE" id="PS50043">
    <property type="entry name" value="HTH_LUXR_2"/>
    <property type="match status" value="1"/>
</dbReference>
<evidence type="ECO:0000256" key="3">
    <source>
        <dbReference type="ARBA" id="ARBA00023163"/>
    </source>
</evidence>
<dbReference type="PANTHER" id="PTHR48111">
    <property type="entry name" value="REGULATOR OF RPOS"/>
    <property type="match status" value="1"/>
</dbReference>
<dbReference type="SMART" id="SM00448">
    <property type="entry name" value="REC"/>
    <property type="match status" value="1"/>
</dbReference>
<sequence>MPLLILIAEDDPGTRLAISDYLSLSGYSVIAAQNGQEALKLVDEYQPHMIVTDIAMPLMDGYEFVKRVRQRPALRLLPVVFLTARTSTQERIRGYQLGCDLYLPKPFELDELGAVVRNLLERSQLIESEWRSRVQITEKYPALESPVAESEIQDSDVSLTQREQEVLNLIATGLSNIQIGDHLHLSARTIEKYVTSLLRKTETNNRAELVSFAMKHRLLS</sequence>
<dbReference type="CDD" id="cd06170">
    <property type="entry name" value="LuxR_C_like"/>
    <property type="match status" value="1"/>
</dbReference>
<dbReference type="PANTHER" id="PTHR48111:SF67">
    <property type="entry name" value="TRANSCRIPTIONAL REGULATORY PROTEIN TCTD"/>
    <property type="match status" value="1"/>
</dbReference>
<dbReference type="SUPFAM" id="SSF52172">
    <property type="entry name" value="CheY-like"/>
    <property type="match status" value="1"/>
</dbReference>
<dbReference type="InterPro" id="IPR016032">
    <property type="entry name" value="Sig_transdc_resp-reg_C-effctor"/>
</dbReference>
<dbReference type="Gene3D" id="3.40.50.2300">
    <property type="match status" value="1"/>
</dbReference>
<dbReference type="PROSITE" id="PS00622">
    <property type="entry name" value="HTH_LUXR_1"/>
    <property type="match status" value="1"/>
</dbReference>
<dbReference type="Gene3D" id="1.10.10.10">
    <property type="entry name" value="Winged helix-like DNA-binding domain superfamily/Winged helix DNA-binding domain"/>
    <property type="match status" value="1"/>
</dbReference>
<dbReference type="Pfam" id="PF00072">
    <property type="entry name" value="Response_reg"/>
    <property type="match status" value="1"/>
</dbReference>
<proteinExistence type="predicted"/>
<dbReference type="InterPro" id="IPR036388">
    <property type="entry name" value="WH-like_DNA-bd_sf"/>
</dbReference>
<dbReference type="PRINTS" id="PR00038">
    <property type="entry name" value="HTHLUXR"/>
</dbReference>
<reference evidence="7" key="1">
    <citation type="submission" date="2016-09" db="EMBL/GenBank/DDBJ databases">
        <title>Draft genome of thermotolerant cyanobacterium Desertifilum sp. strain IPPAS B-1220.</title>
        <authorList>
            <person name="Sinetova M.A."/>
            <person name="Bolakhan K."/>
            <person name="Zayadan B.K."/>
            <person name="Mironov K.S."/>
            <person name="Ustinova V."/>
            <person name="Kupriyanova E.V."/>
            <person name="Sidorov R.A."/>
            <person name="Skrypnik A.N."/>
            <person name="Gogoleva N.E."/>
            <person name="Gogolev Y.V."/>
            <person name="Los D.A."/>
        </authorList>
    </citation>
    <scope>NUCLEOTIDE SEQUENCE [LARGE SCALE GENOMIC DNA]</scope>
    <source>
        <strain evidence="7">IPPAS B-1220</strain>
    </source>
</reference>
<comment type="caution">
    <text evidence="7">The sequence shown here is derived from an EMBL/GenBank/DDBJ whole genome shotgun (WGS) entry which is preliminary data.</text>
</comment>
<feature type="domain" description="Response regulatory" evidence="6">
    <location>
        <begin position="4"/>
        <end position="120"/>
    </location>
</feature>
<organism evidence="7">
    <name type="scientific">Desertifilum tharense IPPAS B-1220</name>
    <dbReference type="NCBI Taxonomy" id="1781255"/>
    <lineage>
        <taxon>Bacteria</taxon>
        <taxon>Bacillati</taxon>
        <taxon>Cyanobacteriota</taxon>
        <taxon>Cyanophyceae</taxon>
        <taxon>Desertifilales</taxon>
        <taxon>Desertifilaceae</taxon>
        <taxon>Desertifilum</taxon>
    </lineage>
</organism>
<feature type="domain" description="HTH luxR-type" evidence="5">
    <location>
        <begin position="152"/>
        <end position="217"/>
    </location>
</feature>
<dbReference type="RefSeq" id="WP_069968612.1">
    <property type="nucleotide sequence ID" value="NZ_CM124774.1"/>
</dbReference>
<evidence type="ECO:0000313" key="7">
    <source>
        <dbReference type="EMBL" id="OEJ73794.1"/>
    </source>
</evidence>
<dbReference type="GO" id="GO:0005829">
    <property type="term" value="C:cytosol"/>
    <property type="evidence" value="ECO:0007669"/>
    <property type="project" value="TreeGrafter"/>
</dbReference>
<dbReference type="SUPFAM" id="SSF46894">
    <property type="entry name" value="C-terminal effector domain of the bipartite response regulators"/>
    <property type="match status" value="1"/>
</dbReference>
<name>A0A1E5QGS5_9CYAN</name>
<evidence type="ECO:0000256" key="1">
    <source>
        <dbReference type="ARBA" id="ARBA00023015"/>
    </source>
</evidence>
<dbReference type="InterPro" id="IPR039420">
    <property type="entry name" value="WalR-like"/>
</dbReference>
<protein>
    <submittedName>
        <fullName evidence="7">DNA-binding response regulator</fullName>
    </submittedName>
</protein>
<dbReference type="GO" id="GO:0000976">
    <property type="term" value="F:transcription cis-regulatory region binding"/>
    <property type="evidence" value="ECO:0007669"/>
    <property type="project" value="TreeGrafter"/>
</dbReference>
<dbReference type="GO" id="GO:0006355">
    <property type="term" value="P:regulation of DNA-templated transcription"/>
    <property type="evidence" value="ECO:0007669"/>
    <property type="project" value="InterPro"/>
</dbReference>
<dbReference type="Pfam" id="PF00196">
    <property type="entry name" value="GerE"/>
    <property type="match status" value="1"/>
</dbReference>
<feature type="modified residue" description="4-aspartylphosphate" evidence="4">
    <location>
        <position position="53"/>
    </location>
</feature>
<dbReference type="AlphaFoldDB" id="A0A1E5QGS5"/>
<dbReference type="EMBL" id="MJGC01000078">
    <property type="protein sequence ID" value="OEJ73794.1"/>
    <property type="molecule type" value="Genomic_DNA"/>
</dbReference>
<keyword evidence="1" id="KW-0805">Transcription regulation</keyword>
<keyword evidence="4" id="KW-0597">Phosphoprotein</keyword>
<evidence type="ECO:0000256" key="4">
    <source>
        <dbReference type="PROSITE-ProRule" id="PRU00169"/>
    </source>
</evidence>
<dbReference type="PROSITE" id="PS50110">
    <property type="entry name" value="RESPONSE_REGULATORY"/>
    <property type="match status" value="1"/>
</dbReference>
<evidence type="ECO:0000256" key="2">
    <source>
        <dbReference type="ARBA" id="ARBA00023125"/>
    </source>
</evidence>
<dbReference type="OrthoDB" id="466901at2"/>
<evidence type="ECO:0000259" key="6">
    <source>
        <dbReference type="PROSITE" id="PS50110"/>
    </source>
</evidence>
<dbReference type="GO" id="GO:0000156">
    <property type="term" value="F:phosphorelay response regulator activity"/>
    <property type="evidence" value="ECO:0007669"/>
    <property type="project" value="TreeGrafter"/>
</dbReference>
<gene>
    <name evidence="7" type="ORF">BH720_18015</name>
</gene>
<dbReference type="InterPro" id="IPR000792">
    <property type="entry name" value="Tscrpt_reg_LuxR_C"/>
</dbReference>
<keyword evidence="3" id="KW-0804">Transcription</keyword>
<dbReference type="SMART" id="SM00421">
    <property type="entry name" value="HTH_LUXR"/>
    <property type="match status" value="1"/>
</dbReference>
<dbReference type="InterPro" id="IPR001789">
    <property type="entry name" value="Sig_transdc_resp-reg_receiver"/>
</dbReference>
<evidence type="ECO:0000259" key="5">
    <source>
        <dbReference type="PROSITE" id="PS50043"/>
    </source>
</evidence>